<comment type="caution">
    <text evidence="3">The sequence shown here is derived from an EMBL/GenBank/DDBJ whole genome shotgun (WGS) entry which is preliminary data.</text>
</comment>
<evidence type="ECO:0008006" key="5">
    <source>
        <dbReference type="Google" id="ProtNLM"/>
    </source>
</evidence>
<dbReference type="EMBL" id="JAVDTX010000005">
    <property type="protein sequence ID" value="MDR6845927.1"/>
    <property type="molecule type" value="Genomic_DNA"/>
</dbReference>
<dbReference type="InterPro" id="IPR028974">
    <property type="entry name" value="TSP_type-3_rpt"/>
</dbReference>
<dbReference type="SUPFAM" id="SSF103647">
    <property type="entry name" value="TSP type-3 repeat"/>
    <property type="match status" value="1"/>
</dbReference>
<keyword evidence="2" id="KW-0732">Signal</keyword>
<proteinExistence type="predicted"/>
<keyword evidence="4" id="KW-1185">Reference proteome</keyword>
<dbReference type="Proteomes" id="UP001261871">
    <property type="component" value="Unassembled WGS sequence"/>
</dbReference>
<dbReference type="RefSeq" id="WP_310007656.1">
    <property type="nucleotide sequence ID" value="NZ_JAVDTX010000005.1"/>
</dbReference>
<evidence type="ECO:0000313" key="3">
    <source>
        <dbReference type="EMBL" id="MDR6845927.1"/>
    </source>
</evidence>
<evidence type="ECO:0000256" key="2">
    <source>
        <dbReference type="SAM" id="SignalP"/>
    </source>
</evidence>
<evidence type="ECO:0000256" key="1">
    <source>
        <dbReference type="SAM" id="MobiDB-lite"/>
    </source>
</evidence>
<feature type="region of interest" description="Disordered" evidence="1">
    <location>
        <begin position="235"/>
        <end position="306"/>
    </location>
</feature>
<dbReference type="Pfam" id="PF13585">
    <property type="entry name" value="CHU_C"/>
    <property type="match status" value="1"/>
</dbReference>
<evidence type="ECO:0000313" key="4">
    <source>
        <dbReference type="Proteomes" id="UP001261871"/>
    </source>
</evidence>
<feature type="signal peptide" evidence="2">
    <location>
        <begin position="1"/>
        <end position="19"/>
    </location>
</feature>
<protein>
    <recommendedName>
        <fullName evidence="5">Gliding motility-associated C-terminal domain-containing protein</fullName>
    </recommendedName>
</protein>
<name>A0ABU1S4G3_9FLAO</name>
<reference evidence="3 4" key="1">
    <citation type="submission" date="2023-07" db="EMBL/GenBank/DDBJ databases">
        <title>Sorghum-associated microbial communities from plants grown in Nebraska, USA.</title>
        <authorList>
            <person name="Schachtman D."/>
        </authorList>
    </citation>
    <scope>NUCLEOTIDE SEQUENCE [LARGE SCALE GENOMIC DNA]</scope>
    <source>
        <strain evidence="3 4">BE124</strain>
    </source>
</reference>
<sequence length="411" mass="44184">MKNKFIIGIFLFLTSFIEAQSYLASGTEIGIFGPVSFGTSVPWVTARTAIPGYFSWTIGSGNYTNTDDNHHVNGYVKKYGPEPFVFPVGSGTDLRTLSISAPSDPSDVYAVAWISGDPTSTADPTNDNALHPVTAVTGQVLAVSTVGQWDWQAIRGTGEGLTITVSMPLLSGGDFSDERVLRLVGWNGTAWENLGNGGAVAITENTSLSGRMKAGIQALGIGVIKDTSGPGLIDSDNDGLLDSAEGLTSDTDNDGIPNYLDSDDDGDEIPTKDENADPNRNGIPDDALDSDKNGVPDYLQPNDSSSSDDLIVYNAVAPDGGNPLNAVLTIENIENYPDNTVMVFDRWGNKVYETYGYNQNGNVFSGETSGNTRYGNGVRLNQDTYFYTIQYRKNTTESYRKLAGYLYLKRG</sequence>
<organism evidence="3 4">
    <name type="scientific">Flavobacterium granuli</name>
    <dbReference type="NCBI Taxonomy" id="280093"/>
    <lineage>
        <taxon>Bacteria</taxon>
        <taxon>Pseudomonadati</taxon>
        <taxon>Bacteroidota</taxon>
        <taxon>Flavobacteriia</taxon>
        <taxon>Flavobacteriales</taxon>
        <taxon>Flavobacteriaceae</taxon>
        <taxon>Flavobacterium</taxon>
    </lineage>
</organism>
<accession>A0ABU1S4G3</accession>
<feature type="chain" id="PRO_5045567007" description="Gliding motility-associated C-terminal domain-containing protein" evidence="2">
    <location>
        <begin position="20"/>
        <end position="411"/>
    </location>
</feature>
<gene>
    <name evidence="3" type="ORF">J2W95_002637</name>
</gene>